<reference evidence="1" key="1">
    <citation type="journal article" date="2021" name="PeerJ">
        <title>Extensive microbial diversity within the chicken gut microbiome revealed by metagenomics and culture.</title>
        <authorList>
            <person name="Gilroy R."/>
            <person name="Ravi A."/>
            <person name="Getino M."/>
            <person name="Pursley I."/>
            <person name="Horton D.L."/>
            <person name="Alikhan N.F."/>
            <person name="Baker D."/>
            <person name="Gharbi K."/>
            <person name="Hall N."/>
            <person name="Watson M."/>
            <person name="Adriaenssens E.M."/>
            <person name="Foster-Nyarko E."/>
            <person name="Jarju S."/>
            <person name="Secka A."/>
            <person name="Antonio M."/>
            <person name="Oren A."/>
            <person name="Chaudhuri R.R."/>
            <person name="La Ragione R."/>
            <person name="Hildebrand F."/>
            <person name="Pallen M.J."/>
        </authorList>
    </citation>
    <scope>NUCLEOTIDE SEQUENCE</scope>
    <source>
        <strain evidence="1">12435</strain>
    </source>
</reference>
<protein>
    <submittedName>
        <fullName evidence="1">Class I SAM-dependent methyltransferase</fullName>
    </submittedName>
</protein>
<dbReference type="PANTHER" id="PTHR38451">
    <property type="entry name" value="TRNA (ADENINE(22)-N(1))-METHYLTRANSFERASE"/>
    <property type="match status" value="1"/>
</dbReference>
<dbReference type="PANTHER" id="PTHR38451:SF1">
    <property type="entry name" value="TRNA (ADENINE(22)-N(1))-METHYLTRANSFERASE"/>
    <property type="match status" value="1"/>
</dbReference>
<name>A0A9D1Q0C7_9FIRM</name>
<dbReference type="AlphaFoldDB" id="A0A9D1Q0C7"/>
<reference evidence="1" key="2">
    <citation type="submission" date="2021-04" db="EMBL/GenBank/DDBJ databases">
        <authorList>
            <person name="Gilroy R."/>
        </authorList>
    </citation>
    <scope>NUCLEOTIDE SEQUENCE</scope>
    <source>
        <strain evidence="1">12435</strain>
    </source>
</reference>
<accession>A0A9D1Q0C7</accession>
<dbReference type="EMBL" id="DXHS01000061">
    <property type="protein sequence ID" value="HIW02396.1"/>
    <property type="molecule type" value="Genomic_DNA"/>
</dbReference>
<evidence type="ECO:0000313" key="2">
    <source>
        <dbReference type="Proteomes" id="UP000823990"/>
    </source>
</evidence>
<dbReference type="Proteomes" id="UP000823990">
    <property type="component" value="Unassembled WGS sequence"/>
</dbReference>
<proteinExistence type="predicted"/>
<gene>
    <name evidence="1" type="ORF">H9892_03570</name>
</gene>
<sequence length="194" mass="21443">MLPRVHTLAEVGCDHAKLTELAFVRGLCERAVVSDIASKCLDKAKRTLARFGDKVVYVLCDGIPPEAKDADLIMICGMGGHTIEDILSRYDGDAKLLLSPQSHAERARSALTVKGYRITRDECFKAAGKYYDLMTAEKGNMTLTDMQLKYGAFYTQPTEALAEKLEKRLDALLGGGEKTAEEAAEIREVLGWRR</sequence>
<dbReference type="Gene3D" id="3.40.50.150">
    <property type="entry name" value="Vaccinia Virus protein VP39"/>
    <property type="match status" value="1"/>
</dbReference>
<evidence type="ECO:0000313" key="1">
    <source>
        <dbReference type="EMBL" id="HIW02396.1"/>
    </source>
</evidence>
<comment type="caution">
    <text evidence="1">The sequence shown here is derived from an EMBL/GenBank/DDBJ whole genome shotgun (WGS) entry which is preliminary data.</text>
</comment>
<keyword evidence="1" id="KW-0489">Methyltransferase</keyword>
<dbReference type="GO" id="GO:0032259">
    <property type="term" value="P:methylation"/>
    <property type="evidence" value="ECO:0007669"/>
    <property type="project" value="UniProtKB-KW"/>
</dbReference>
<dbReference type="Pfam" id="PF12847">
    <property type="entry name" value="Methyltransf_18"/>
    <property type="match status" value="1"/>
</dbReference>
<dbReference type="GO" id="GO:0008168">
    <property type="term" value="F:methyltransferase activity"/>
    <property type="evidence" value="ECO:0007669"/>
    <property type="project" value="UniProtKB-KW"/>
</dbReference>
<dbReference type="InterPro" id="IPR029063">
    <property type="entry name" value="SAM-dependent_MTases_sf"/>
</dbReference>
<keyword evidence="1" id="KW-0808">Transferase</keyword>
<dbReference type="SUPFAM" id="SSF53335">
    <property type="entry name" value="S-adenosyl-L-methionine-dependent methyltransferases"/>
    <property type="match status" value="1"/>
</dbReference>
<organism evidence="1 2">
    <name type="scientific">Candidatus Protoclostridium stercorigallinarum</name>
    <dbReference type="NCBI Taxonomy" id="2838741"/>
    <lineage>
        <taxon>Bacteria</taxon>
        <taxon>Bacillati</taxon>
        <taxon>Bacillota</taxon>
        <taxon>Clostridia</taxon>
        <taxon>Candidatus Protoclostridium</taxon>
    </lineage>
</organism>